<dbReference type="AlphaFoldDB" id="A0A7W7L807"/>
<name>A0A7W7L807_STRNE</name>
<gene>
    <name evidence="1" type="ORF">FHS38_001177</name>
</gene>
<reference evidence="1 2" key="1">
    <citation type="submission" date="2020-08" db="EMBL/GenBank/DDBJ databases">
        <title>Genomic Encyclopedia of Type Strains, Phase III (KMG-III): the genomes of soil and plant-associated and newly described type strains.</title>
        <authorList>
            <person name="Whitman W."/>
        </authorList>
    </citation>
    <scope>NUCLEOTIDE SEQUENCE [LARGE SCALE GENOMIC DNA]</scope>
    <source>
        <strain evidence="1 2">CECT 3265</strain>
    </source>
</reference>
<evidence type="ECO:0000313" key="1">
    <source>
        <dbReference type="EMBL" id="MBB4885149.1"/>
    </source>
</evidence>
<protein>
    <submittedName>
        <fullName evidence="1">Uncharacterized protein</fullName>
    </submittedName>
</protein>
<dbReference type="RefSeq" id="WP_184731442.1">
    <property type="nucleotide sequence ID" value="NZ_BMRW01000006.1"/>
</dbReference>
<dbReference type="InterPro" id="IPR029063">
    <property type="entry name" value="SAM-dependent_MTases_sf"/>
</dbReference>
<organism evidence="1 2">
    <name type="scientific">Streptomyces netropsis</name>
    <name type="common">Streptoverticillium netropsis</name>
    <dbReference type="NCBI Taxonomy" id="55404"/>
    <lineage>
        <taxon>Bacteria</taxon>
        <taxon>Bacillati</taxon>
        <taxon>Actinomycetota</taxon>
        <taxon>Actinomycetes</taxon>
        <taxon>Kitasatosporales</taxon>
        <taxon>Streptomycetaceae</taxon>
        <taxon>Streptomyces</taxon>
    </lineage>
</organism>
<comment type="caution">
    <text evidence="1">The sequence shown here is derived from an EMBL/GenBank/DDBJ whole genome shotgun (WGS) entry which is preliminary data.</text>
</comment>
<keyword evidence="2" id="KW-1185">Reference proteome</keyword>
<accession>A0A7W7L807</accession>
<dbReference type="Gene3D" id="3.40.50.150">
    <property type="entry name" value="Vaccinia Virus protein VP39"/>
    <property type="match status" value="1"/>
</dbReference>
<dbReference type="Proteomes" id="UP000556436">
    <property type="component" value="Unassembled WGS sequence"/>
</dbReference>
<sequence>MDILKLAVSGWFARALAGADRYLLKNVLHDWGYDNGVGILRTGATTTVESVTQLPTGHQVLASSPRA</sequence>
<dbReference type="EMBL" id="JACHJG010000002">
    <property type="protein sequence ID" value="MBB4885149.1"/>
    <property type="molecule type" value="Genomic_DNA"/>
</dbReference>
<evidence type="ECO:0000313" key="2">
    <source>
        <dbReference type="Proteomes" id="UP000556436"/>
    </source>
</evidence>
<proteinExistence type="predicted"/>